<comment type="caution">
    <text evidence="1">The sequence shown here is derived from an EMBL/GenBank/DDBJ whole genome shotgun (WGS) entry which is preliminary data.</text>
</comment>
<reference evidence="1 2" key="2">
    <citation type="submission" date="2020-07" db="EMBL/GenBank/DDBJ databases">
        <title>Bacterial metabolism rescues the inhibition of intestinal drug absorption by food and drug additives.</title>
        <authorList>
            <person name="Zou L."/>
            <person name="Spanogiannopoulos P."/>
            <person name="Chien H.-C."/>
            <person name="Pieper L.M."/>
            <person name="Cai W."/>
            <person name="Khuri N."/>
            <person name="Pottel J."/>
            <person name="Vora B."/>
            <person name="Ni Z."/>
            <person name="Tsakalozou E."/>
            <person name="Zhang W."/>
            <person name="Shoichet B.K."/>
            <person name="Giacomini K.M."/>
            <person name="Turnbaugh P.J."/>
        </authorList>
    </citation>
    <scope>NUCLEOTIDE SEQUENCE [LARGE SCALE GENOMIC DNA]</scope>
    <source>
        <strain evidence="1 2">F22</strain>
    </source>
</reference>
<dbReference type="EMBL" id="JABWDC010000028">
    <property type="protein sequence ID" value="NUN86656.1"/>
    <property type="molecule type" value="Genomic_DNA"/>
</dbReference>
<dbReference type="Proteomes" id="UP000554488">
    <property type="component" value="Unassembled WGS sequence"/>
</dbReference>
<evidence type="ECO:0000313" key="1">
    <source>
        <dbReference type="EMBL" id="NUN86656.1"/>
    </source>
</evidence>
<protein>
    <submittedName>
        <fullName evidence="1">Uncharacterized protein</fullName>
    </submittedName>
</protein>
<evidence type="ECO:0000313" key="2">
    <source>
        <dbReference type="Proteomes" id="UP000554488"/>
    </source>
</evidence>
<dbReference type="RefSeq" id="WP_175305749.1">
    <property type="nucleotide sequence ID" value="NZ_JABWDC010000028.1"/>
</dbReference>
<proteinExistence type="predicted"/>
<sequence>MRAATKKEEKGKLEIVNGRIYQVIARYIEVDEKPYVLELIRCLES</sequence>
<dbReference type="AlphaFoldDB" id="A0A849Y0B5"/>
<name>A0A849Y0B5_9FIRM</name>
<reference evidence="1 2" key="1">
    <citation type="submission" date="2020-04" db="EMBL/GenBank/DDBJ databases">
        <authorList>
            <person name="Pieper L."/>
        </authorList>
    </citation>
    <scope>NUCLEOTIDE SEQUENCE [LARGE SCALE GENOMIC DNA]</scope>
    <source>
        <strain evidence="1 2">F22</strain>
    </source>
</reference>
<accession>A0A849Y0B5</accession>
<organism evidence="1 2">
    <name type="scientific">Coprococcus comes</name>
    <dbReference type="NCBI Taxonomy" id="410072"/>
    <lineage>
        <taxon>Bacteria</taxon>
        <taxon>Bacillati</taxon>
        <taxon>Bacillota</taxon>
        <taxon>Clostridia</taxon>
        <taxon>Lachnospirales</taxon>
        <taxon>Lachnospiraceae</taxon>
        <taxon>Coprococcus</taxon>
    </lineage>
</organism>
<gene>
    <name evidence="1" type="ORF">HUU93_08630</name>
</gene>